<evidence type="ECO:0000256" key="1">
    <source>
        <dbReference type="ARBA" id="ARBA00006484"/>
    </source>
</evidence>
<dbReference type="Pfam" id="PF00106">
    <property type="entry name" value="adh_short"/>
    <property type="match status" value="1"/>
</dbReference>
<evidence type="ECO:0000313" key="5">
    <source>
        <dbReference type="EMBL" id="CAF1076846.1"/>
    </source>
</evidence>
<gene>
    <name evidence="5" type="ORF">EDS130_LOCUS18737</name>
</gene>
<dbReference type="InterPro" id="IPR036291">
    <property type="entry name" value="NAD(P)-bd_dom_sf"/>
</dbReference>
<proteinExistence type="inferred from homology"/>
<dbReference type="PANTHER" id="PTHR44196:SF1">
    <property type="entry name" value="DEHYDROGENASE_REDUCTASE SDR FAMILY MEMBER 7B"/>
    <property type="match status" value="1"/>
</dbReference>
<comment type="similarity">
    <text evidence="1 3">Belongs to the short-chain dehydrogenases/reductases (SDR) family.</text>
</comment>
<evidence type="ECO:0000259" key="4">
    <source>
        <dbReference type="SMART" id="SM00822"/>
    </source>
</evidence>
<feature type="domain" description="Ketoreductase" evidence="4">
    <location>
        <begin position="14"/>
        <end position="212"/>
    </location>
</feature>
<dbReference type="AlphaFoldDB" id="A0A814MA84"/>
<dbReference type="CDD" id="cd05233">
    <property type="entry name" value="SDR_c"/>
    <property type="match status" value="1"/>
</dbReference>
<name>A0A814MA84_ADIRI</name>
<evidence type="ECO:0000256" key="2">
    <source>
        <dbReference type="ARBA" id="ARBA00023002"/>
    </source>
</evidence>
<accession>A0A814MA84</accession>
<dbReference type="GO" id="GO:0016491">
    <property type="term" value="F:oxidoreductase activity"/>
    <property type="evidence" value="ECO:0007669"/>
    <property type="project" value="UniProtKB-KW"/>
</dbReference>
<sequence length="259" mass="28456">MSEQYRGVFDLHNKNAVITGASSGIGNVVALTLAKQGCNVALLARSRDALEKLASECSTHGVQAHVIVCDMSSKQSVEDACKQIQQVFESKLHVLINNAGTFGERVPSTEEKTPSGKDLVDMWEEVMMVNLVNLMRLTGRCLPMMKELKHGAIITISSLAATMTGGGVVQYHASKWGVNGFLGSIYEDVREYGIKVCSIMPGFVNTPMIQGEDAKKLNLDKCIQSEDIAEGVLYVLRTPYNVCPTEIKYRPQYTPYMKN</sequence>
<dbReference type="PRINTS" id="PR00080">
    <property type="entry name" value="SDRFAMILY"/>
</dbReference>
<evidence type="ECO:0000313" key="6">
    <source>
        <dbReference type="Proteomes" id="UP000663852"/>
    </source>
</evidence>
<comment type="caution">
    <text evidence="5">The sequence shown here is derived from an EMBL/GenBank/DDBJ whole genome shotgun (WGS) entry which is preliminary data.</text>
</comment>
<dbReference type="Gene3D" id="3.40.50.720">
    <property type="entry name" value="NAD(P)-binding Rossmann-like Domain"/>
    <property type="match status" value="1"/>
</dbReference>
<dbReference type="PANTHER" id="PTHR44196">
    <property type="entry name" value="DEHYDROGENASE/REDUCTASE SDR FAMILY MEMBER 7B"/>
    <property type="match status" value="1"/>
</dbReference>
<protein>
    <recommendedName>
        <fullName evidence="4">Ketoreductase domain-containing protein</fullName>
    </recommendedName>
</protein>
<reference evidence="5" key="1">
    <citation type="submission" date="2021-02" db="EMBL/GenBank/DDBJ databases">
        <authorList>
            <person name="Nowell W R."/>
        </authorList>
    </citation>
    <scope>NUCLEOTIDE SEQUENCE</scope>
</reference>
<evidence type="ECO:0000256" key="3">
    <source>
        <dbReference type="RuleBase" id="RU000363"/>
    </source>
</evidence>
<organism evidence="5 6">
    <name type="scientific">Adineta ricciae</name>
    <name type="common">Rotifer</name>
    <dbReference type="NCBI Taxonomy" id="249248"/>
    <lineage>
        <taxon>Eukaryota</taxon>
        <taxon>Metazoa</taxon>
        <taxon>Spiralia</taxon>
        <taxon>Gnathifera</taxon>
        <taxon>Rotifera</taxon>
        <taxon>Eurotatoria</taxon>
        <taxon>Bdelloidea</taxon>
        <taxon>Adinetida</taxon>
        <taxon>Adinetidae</taxon>
        <taxon>Adineta</taxon>
    </lineage>
</organism>
<dbReference type="GO" id="GO:0016020">
    <property type="term" value="C:membrane"/>
    <property type="evidence" value="ECO:0007669"/>
    <property type="project" value="TreeGrafter"/>
</dbReference>
<dbReference type="SMART" id="SM00822">
    <property type="entry name" value="PKS_KR"/>
    <property type="match status" value="1"/>
</dbReference>
<dbReference type="OrthoDB" id="1933717at2759"/>
<dbReference type="Proteomes" id="UP000663852">
    <property type="component" value="Unassembled WGS sequence"/>
</dbReference>
<dbReference type="PRINTS" id="PR00081">
    <property type="entry name" value="GDHRDH"/>
</dbReference>
<dbReference type="InterPro" id="IPR057326">
    <property type="entry name" value="KR_dom"/>
</dbReference>
<dbReference type="SUPFAM" id="SSF51735">
    <property type="entry name" value="NAD(P)-binding Rossmann-fold domains"/>
    <property type="match status" value="1"/>
</dbReference>
<dbReference type="EMBL" id="CAJNOJ010000088">
    <property type="protein sequence ID" value="CAF1076846.1"/>
    <property type="molecule type" value="Genomic_DNA"/>
</dbReference>
<keyword evidence="2" id="KW-0560">Oxidoreductase</keyword>
<dbReference type="InterPro" id="IPR002347">
    <property type="entry name" value="SDR_fam"/>
</dbReference>